<keyword evidence="8" id="KW-0675">Receptor</keyword>
<dbReference type="EnsemblMetazoa" id="GMOY012199-RA">
    <property type="protein sequence ID" value="GMOY012199-PA"/>
    <property type="gene ID" value="GMOY012199"/>
</dbReference>
<keyword evidence="7 10" id="KW-0472">Membrane</keyword>
<accession>A0A1B0GFT4</accession>
<evidence type="ECO:0000256" key="6">
    <source>
        <dbReference type="ARBA" id="ARBA00022989"/>
    </source>
</evidence>
<name>A0A1B0GFT4_GLOMM</name>
<dbReference type="GO" id="GO:0005549">
    <property type="term" value="F:odorant binding"/>
    <property type="evidence" value="ECO:0007669"/>
    <property type="project" value="InterPro"/>
</dbReference>
<evidence type="ECO:0000313" key="11">
    <source>
        <dbReference type="EnsemblMetazoa" id="GMOY012199-PA"/>
    </source>
</evidence>
<sequence length="163" mass="19167">MSHLTKTQRVSTISLAFSITGRQQHARYFNLSSVYIVQSIDNVLLVCAYGTEMIRLVNGNEIEMKFKTRQKQTIFQSTDVSVALTDYPWYDGSIYYQRMLPFPIARAQRPAQLLGYKFFVVSMECFQSVSRYRHRLRFRYLFIYSLFIIPVATDNVLSIIRFD</sequence>
<evidence type="ECO:0000313" key="12">
    <source>
        <dbReference type="Proteomes" id="UP000092444"/>
    </source>
</evidence>
<evidence type="ECO:0000256" key="7">
    <source>
        <dbReference type="ARBA" id="ARBA00023136"/>
    </source>
</evidence>
<dbReference type="STRING" id="37546.A0A1B0GFT4"/>
<keyword evidence="5" id="KW-0552">Olfaction</keyword>
<reference evidence="11" key="1">
    <citation type="submission" date="2020-05" db="UniProtKB">
        <authorList>
            <consortium name="EnsemblMetazoa"/>
        </authorList>
    </citation>
    <scope>IDENTIFICATION</scope>
    <source>
        <strain evidence="11">Yale</strain>
    </source>
</reference>
<dbReference type="InterPro" id="IPR004117">
    <property type="entry name" value="7tm6_olfct_rcpt"/>
</dbReference>
<proteinExistence type="predicted"/>
<evidence type="ECO:0000256" key="10">
    <source>
        <dbReference type="SAM" id="Phobius"/>
    </source>
</evidence>
<dbReference type="GO" id="GO:0005886">
    <property type="term" value="C:plasma membrane"/>
    <property type="evidence" value="ECO:0007669"/>
    <property type="project" value="UniProtKB-SubCell"/>
</dbReference>
<keyword evidence="3" id="KW-0716">Sensory transduction</keyword>
<comment type="subcellular location">
    <subcellularLocation>
        <location evidence="1">Cell membrane</location>
        <topology evidence="1">Multi-pass membrane protein</topology>
    </subcellularLocation>
</comment>
<evidence type="ECO:0000256" key="3">
    <source>
        <dbReference type="ARBA" id="ARBA00022606"/>
    </source>
</evidence>
<organism evidence="11 12">
    <name type="scientific">Glossina morsitans morsitans</name>
    <name type="common">Savannah tsetse fly</name>
    <dbReference type="NCBI Taxonomy" id="37546"/>
    <lineage>
        <taxon>Eukaryota</taxon>
        <taxon>Metazoa</taxon>
        <taxon>Ecdysozoa</taxon>
        <taxon>Arthropoda</taxon>
        <taxon>Hexapoda</taxon>
        <taxon>Insecta</taxon>
        <taxon>Pterygota</taxon>
        <taxon>Neoptera</taxon>
        <taxon>Endopterygota</taxon>
        <taxon>Diptera</taxon>
        <taxon>Brachycera</taxon>
        <taxon>Muscomorpha</taxon>
        <taxon>Hippoboscoidea</taxon>
        <taxon>Glossinidae</taxon>
        <taxon>Glossina</taxon>
    </lineage>
</organism>
<dbReference type="GO" id="GO:0004984">
    <property type="term" value="F:olfactory receptor activity"/>
    <property type="evidence" value="ECO:0007669"/>
    <property type="project" value="InterPro"/>
</dbReference>
<evidence type="ECO:0000256" key="2">
    <source>
        <dbReference type="ARBA" id="ARBA00022475"/>
    </source>
</evidence>
<keyword evidence="4 10" id="KW-0812">Transmembrane</keyword>
<keyword evidence="6 10" id="KW-1133">Transmembrane helix</keyword>
<evidence type="ECO:0000256" key="1">
    <source>
        <dbReference type="ARBA" id="ARBA00004651"/>
    </source>
</evidence>
<dbReference type="Pfam" id="PF02949">
    <property type="entry name" value="7tm_6"/>
    <property type="match status" value="1"/>
</dbReference>
<dbReference type="VEuPathDB" id="VectorBase:GMOY012199"/>
<keyword evidence="2" id="KW-1003">Cell membrane</keyword>
<dbReference type="GO" id="GO:0007165">
    <property type="term" value="P:signal transduction"/>
    <property type="evidence" value="ECO:0007669"/>
    <property type="project" value="UniProtKB-KW"/>
</dbReference>
<dbReference type="AlphaFoldDB" id="A0A1B0GFT4"/>
<keyword evidence="12" id="KW-1185">Reference proteome</keyword>
<evidence type="ECO:0000256" key="8">
    <source>
        <dbReference type="ARBA" id="ARBA00023170"/>
    </source>
</evidence>
<keyword evidence="9" id="KW-0807">Transducer</keyword>
<protein>
    <submittedName>
        <fullName evidence="11">Uncharacterized protein</fullName>
    </submittedName>
</protein>
<evidence type="ECO:0000256" key="4">
    <source>
        <dbReference type="ARBA" id="ARBA00022692"/>
    </source>
</evidence>
<evidence type="ECO:0000256" key="9">
    <source>
        <dbReference type="ARBA" id="ARBA00023224"/>
    </source>
</evidence>
<evidence type="ECO:0000256" key="5">
    <source>
        <dbReference type="ARBA" id="ARBA00022725"/>
    </source>
</evidence>
<feature type="transmembrane region" description="Helical" evidence="10">
    <location>
        <begin position="141"/>
        <end position="160"/>
    </location>
</feature>
<dbReference type="Proteomes" id="UP000092444">
    <property type="component" value="Unassembled WGS sequence"/>
</dbReference>
<dbReference type="EMBL" id="CCAG010000831">
    <property type="status" value="NOT_ANNOTATED_CDS"/>
    <property type="molecule type" value="Genomic_DNA"/>
</dbReference>